<name>A0A0G2ES76_PHACM</name>
<keyword evidence="2" id="KW-0378">Hydrolase</keyword>
<evidence type="ECO:0000313" key="3">
    <source>
        <dbReference type="Proteomes" id="UP000053317"/>
    </source>
</evidence>
<dbReference type="PANTHER" id="PTHR17630">
    <property type="entry name" value="DIENELACTONE HYDROLASE"/>
    <property type="match status" value="1"/>
</dbReference>
<reference evidence="2 3" key="1">
    <citation type="submission" date="2015-05" db="EMBL/GenBank/DDBJ databases">
        <title>Distinctive expansion of gene families associated with plant cell wall degradation and secondary metabolism in the genomes of grapevine trunk pathogens.</title>
        <authorList>
            <person name="Lawrence D.P."/>
            <person name="Travadon R."/>
            <person name="Rolshausen P.E."/>
            <person name="Baumgartner K."/>
        </authorList>
    </citation>
    <scope>NUCLEOTIDE SEQUENCE [LARGE SCALE GENOMIC DNA]</scope>
    <source>
        <strain evidence="2">UCRPC4</strain>
    </source>
</reference>
<organism evidence="2 3">
    <name type="scientific">Phaeomoniella chlamydospora</name>
    <name type="common">Phaeoacremonium chlamydosporum</name>
    <dbReference type="NCBI Taxonomy" id="158046"/>
    <lineage>
        <taxon>Eukaryota</taxon>
        <taxon>Fungi</taxon>
        <taxon>Dikarya</taxon>
        <taxon>Ascomycota</taxon>
        <taxon>Pezizomycotina</taxon>
        <taxon>Eurotiomycetes</taxon>
        <taxon>Chaetothyriomycetidae</taxon>
        <taxon>Phaeomoniellales</taxon>
        <taxon>Phaeomoniellaceae</taxon>
        <taxon>Phaeomoniella</taxon>
    </lineage>
</organism>
<feature type="domain" description="Dienelactone hydrolase" evidence="1">
    <location>
        <begin position="4"/>
        <end position="167"/>
    </location>
</feature>
<protein>
    <submittedName>
        <fullName evidence="2">Putative dienelactone hydrolase family protein</fullName>
    </submittedName>
</protein>
<dbReference type="PANTHER" id="PTHR17630:SF105">
    <property type="entry name" value="DIENELACTONE HYDROLASE FAMILY PROTEIN (AFU_ORTHOLOGUE AFUA_4G08790)"/>
    <property type="match status" value="1"/>
</dbReference>
<sequence>MISNRPSKIYPQVLPWIRKVKEDLPEGGKLGAAGFCWGGYLSTHLCTEVVSPSSSNPNAQPQHLIDAQFTAHPSALAAPTDIIDAVKSGVPYSLALGTKDMVLAASKVDEAEATLRQDPKHDDYVYEFKMYQDMLHGFSVRGDASDKVVQEAMERAKTQAIEWFKKHL</sequence>
<dbReference type="OrthoDB" id="10019231at2759"/>
<comment type="caution">
    <text evidence="2">The sequence shown here is derived from an EMBL/GenBank/DDBJ whole genome shotgun (WGS) entry which is preliminary data.</text>
</comment>
<keyword evidence="3" id="KW-1185">Reference proteome</keyword>
<evidence type="ECO:0000313" key="2">
    <source>
        <dbReference type="EMBL" id="KKY25094.1"/>
    </source>
</evidence>
<dbReference type="EMBL" id="LCWF01000049">
    <property type="protein sequence ID" value="KKY25094.1"/>
    <property type="molecule type" value="Genomic_DNA"/>
</dbReference>
<dbReference type="InterPro" id="IPR029058">
    <property type="entry name" value="AB_hydrolase_fold"/>
</dbReference>
<dbReference type="AlphaFoldDB" id="A0A0G2ES76"/>
<dbReference type="Pfam" id="PF01738">
    <property type="entry name" value="DLH"/>
    <property type="match status" value="1"/>
</dbReference>
<gene>
    <name evidence="2" type="ORF">UCRPC4_g02033</name>
</gene>
<evidence type="ECO:0000259" key="1">
    <source>
        <dbReference type="Pfam" id="PF01738"/>
    </source>
</evidence>
<dbReference type="SUPFAM" id="SSF53474">
    <property type="entry name" value="alpha/beta-Hydrolases"/>
    <property type="match status" value="1"/>
</dbReference>
<dbReference type="Proteomes" id="UP000053317">
    <property type="component" value="Unassembled WGS sequence"/>
</dbReference>
<dbReference type="Gene3D" id="3.40.50.1820">
    <property type="entry name" value="alpha/beta hydrolase"/>
    <property type="match status" value="1"/>
</dbReference>
<reference evidence="2 3" key="2">
    <citation type="submission" date="2015-05" db="EMBL/GenBank/DDBJ databases">
        <authorList>
            <person name="Morales-Cruz A."/>
            <person name="Amrine K.C."/>
            <person name="Cantu D."/>
        </authorList>
    </citation>
    <scope>NUCLEOTIDE SEQUENCE [LARGE SCALE GENOMIC DNA]</scope>
    <source>
        <strain evidence="2">UCRPC4</strain>
    </source>
</reference>
<proteinExistence type="predicted"/>
<dbReference type="GO" id="GO:0016787">
    <property type="term" value="F:hydrolase activity"/>
    <property type="evidence" value="ECO:0007669"/>
    <property type="project" value="UniProtKB-KW"/>
</dbReference>
<accession>A0A0G2ES76</accession>
<dbReference type="InterPro" id="IPR002925">
    <property type="entry name" value="Dienelactn_hydro"/>
</dbReference>